<dbReference type="InParanoid" id="A0A2G5DYL4"/>
<dbReference type="InterPro" id="IPR044291">
    <property type="entry name" value="GIS/GIS2/ZFP8"/>
</dbReference>
<dbReference type="GO" id="GO:0010090">
    <property type="term" value="P:trichome morphogenesis"/>
    <property type="evidence" value="ECO:0007669"/>
    <property type="project" value="InterPro"/>
</dbReference>
<dbReference type="EMBL" id="KZ305031">
    <property type="protein sequence ID" value="PIA48600.1"/>
    <property type="molecule type" value="Genomic_DNA"/>
</dbReference>
<dbReference type="InterPro" id="IPR013087">
    <property type="entry name" value="Znf_C2H2_type"/>
</dbReference>
<dbReference type="Proteomes" id="UP000230069">
    <property type="component" value="Unassembled WGS sequence"/>
</dbReference>
<dbReference type="GO" id="GO:0003700">
    <property type="term" value="F:DNA-binding transcription factor activity"/>
    <property type="evidence" value="ECO:0007669"/>
    <property type="project" value="InterPro"/>
</dbReference>
<dbReference type="PANTHER" id="PTHR46547">
    <property type="entry name" value="ZINC FINGER PROTEIN GIS"/>
    <property type="match status" value="1"/>
</dbReference>
<dbReference type="GO" id="GO:0008270">
    <property type="term" value="F:zinc ion binding"/>
    <property type="evidence" value="ECO:0007669"/>
    <property type="project" value="UniProtKB-KW"/>
</dbReference>
<dbReference type="AlphaFoldDB" id="A0A2G5DYL4"/>
<protein>
    <recommendedName>
        <fullName evidence="3">C2H2-type domain-containing protein</fullName>
    </recommendedName>
</protein>
<keyword evidence="5" id="KW-1185">Reference proteome</keyword>
<keyword evidence="1" id="KW-0863">Zinc-finger</keyword>
<feature type="domain" description="C2H2-type" evidence="3">
    <location>
        <begin position="142"/>
        <end position="169"/>
    </location>
</feature>
<proteinExistence type="predicted"/>
<dbReference type="PROSITE" id="PS50157">
    <property type="entry name" value="ZINC_FINGER_C2H2_2"/>
    <property type="match status" value="1"/>
</dbReference>
<gene>
    <name evidence="4" type="ORF">AQUCO_01400882v1</name>
</gene>
<evidence type="ECO:0000256" key="1">
    <source>
        <dbReference type="PROSITE-ProRule" id="PRU00042"/>
    </source>
</evidence>
<feature type="region of interest" description="Disordered" evidence="2">
    <location>
        <begin position="278"/>
        <end position="318"/>
    </location>
</feature>
<dbReference type="OrthoDB" id="9442240at2759"/>
<dbReference type="SUPFAM" id="SSF57667">
    <property type="entry name" value="beta-beta-alpha zinc fingers"/>
    <property type="match status" value="1"/>
</dbReference>
<evidence type="ECO:0000313" key="5">
    <source>
        <dbReference type="Proteomes" id="UP000230069"/>
    </source>
</evidence>
<evidence type="ECO:0000259" key="3">
    <source>
        <dbReference type="PROSITE" id="PS50157"/>
    </source>
</evidence>
<dbReference type="FunCoup" id="A0A2G5DYL4">
    <property type="interactions" value="577"/>
</dbReference>
<name>A0A2G5DYL4_AQUCA</name>
<evidence type="ECO:0000313" key="4">
    <source>
        <dbReference type="EMBL" id="PIA48600.1"/>
    </source>
</evidence>
<organism evidence="4 5">
    <name type="scientific">Aquilegia coerulea</name>
    <name type="common">Rocky mountain columbine</name>
    <dbReference type="NCBI Taxonomy" id="218851"/>
    <lineage>
        <taxon>Eukaryota</taxon>
        <taxon>Viridiplantae</taxon>
        <taxon>Streptophyta</taxon>
        <taxon>Embryophyta</taxon>
        <taxon>Tracheophyta</taxon>
        <taxon>Spermatophyta</taxon>
        <taxon>Magnoliopsida</taxon>
        <taxon>Ranunculales</taxon>
        <taxon>Ranunculaceae</taxon>
        <taxon>Thalictroideae</taxon>
        <taxon>Aquilegia</taxon>
    </lineage>
</organism>
<dbReference type="STRING" id="218851.A0A2G5DYL4"/>
<dbReference type="PANTHER" id="PTHR46547:SF7">
    <property type="entry name" value="ZINC FINGER PROTEIN GIS"/>
    <property type="match status" value="1"/>
</dbReference>
<reference evidence="4 5" key="1">
    <citation type="submission" date="2017-09" db="EMBL/GenBank/DDBJ databases">
        <title>WGS assembly of Aquilegia coerulea Goldsmith.</title>
        <authorList>
            <person name="Hodges S."/>
            <person name="Kramer E."/>
            <person name="Nordborg M."/>
            <person name="Tomkins J."/>
            <person name="Borevitz J."/>
            <person name="Derieg N."/>
            <person name="Yan J."/>
            <person name="Mihaltcheva S."/>
            <person name="Hayes R.D."/>
            <person name="Rokhsar D."/>
        </authorList>
    </citation>
    <scope>NUCLEOTIDE SEQUENCE [LARGE SCALE GENOMIC DNA]</scope>
    <source>
        <strain evidence="5">cv. Goldsmith</strain>
    </source>
</reference>
<dbReference type="GO" id="GO:0009739">
    <property type="term" value="P:response to gibberellin"/>
    <property type="evidence" value="ECO:0007669"/>
    <property type="project" value="InterPro"/>
</dbReference>
<sequence>MVEALVVLEKAKTLNHLWSCCQPVSFLSIISSPHLLIRWHTARPPLPLHIQFLLTNLTHPFIHINIYPYSMDKNEKETHDFMNVDSFSQLPFKRPAAPIKEKGIRLFGIEFTGEATEDSESCATKVFEDAKDIENAESVRKFECHYCCRTFPTSQALGGHQNAHKRERQHAKRAHLQSTMAHNNIHEGHMYGLVNYRIGSTTPPLSSYPSWSTTNNSSNNITSSHHHQFYRNQGTLSPTTINGNPLAMWRIPSVQNTHSYTHHDRLLLPLPSSSSSPFIGGHDHHSKLVLPESSSSRGRHIHEPKGNIQEHVSLDLHL</sequence>
<evidence type="ECO:0000256" key="2">
    <source>
        <dbReference type="SAM" id="MobiDB-lite"/>
    </source>
</evidence>
<keyword evidence="1" id="KW-0862">Zinc</keyword>
<dbReference type="InterPro" id="IPR036236">
    <property type="entry name" value="Znf_C2H2_sf"/>
</dbReference>
<accession>A0A2G5DYL4</accession>
<keyword evidence="1" id="KW-0479">Metal-binding</keyword>
<dbReference type="PROSITE" id="PS00028">
    <property type="entry name" value="ZINC_FINGER_C2H2_1"/>
    <property type="match status" value="1"/>
</dbReference>